<dbReference type="AlphaFoldDB" id="A0A644XFF4"/>
<proteinExistence type="predicted"/>
<name>A0A644XFF4_9ZZZZ</name>
<accession>A0A644XFF4</accession>
<comment type="caution">
    <text evidence="1">The sequence shown here is derived from an EMBL/GenBank/DDBJ whole genome shotgun (WGS) entry which is preliminary data.</text>
</comment>
<sequence>MCPVRNKDTADVYALGFNVMNFFQDNAWVNDYTVT</sequence>
<evidence type="ECO:0000313" key="1">
    <source>
        <dbReference type="EMBL" id="MPM14935.1"/>
    </source>
</evidence>
<protein>
    <submittedName>
        <fullName evidence="1">Uncharacterized protein</fullName>
    </submittedName>
</protein>
<organism evidence="1">
    <name type="scientific">bioreactor metagenome</name>
    <dbReference type="NCBI Taxonomy" id="1076179"/>
    <lineage>
        <taxon>unclassified sequences</taxon>
        <taxon>metagenomes</taxon>
        <taxon>ecological metagenomes</taxon>
    </lineage>
</organism>
<gene>
    <name evidence="1" type="ORF">SDC9_61299</name>
</gene>
<reference evidence="1" key="1">
    <citation type="submission" date="2019-08" db="EMBL/GenBank/DDBJ databases">
        <authorList>
            <person name="Kucharzyk K."/>
            <person name="Murdoch R.W."/>
            <person name="Higgins S."/>
            <person name="Loffler F."/>
        </authorList>
    </citation>
    <scope>NUCLEOTIDE SEQUENCE</scope>
</reference>
<dbReference type="EMBL" id="VSSQ01002360">
    <property type="protein sequence ID" value="MPM14935.1"/>
    <property type="molecule type" value="Genomic_DNA"/>
</dbReference>